<dbReference type="AlphaFoldDB" id="A0A6G0ZDL5"/>
<evidence type="ECO:0000313" key="1">
    <source>
        <dbReference type="EMBL" id="KAF0768782.1"/>
    </source>
</evidence>
<name>A0A6G0ZDL5_APHCR</name>
<keyword evidence="2" id="KW-1185">Reference proteome</keyword>
<reference evidence="1 2" key="1">
    <citation type="submission" date="2019-08" db="EMBL/GenBank/DDBJ databases">
        <title>Whole genome of Aphis craccivora.</title>
        <authorList>
            <person name="Voronova N.V."/>
            <person name="Shulinski R.S."/>
            <person name="Bandarenka Y.V."/>
            <person name="Zhorov D.G."/>
            <person name="Warner D."/>
        </authorList>
    </citation>
    <scope>NUCLEOTIDE SEQUENCE [LARGE SCALE GENOMIC DNA]</scope>
    <source>
        <strain evidence="1">180601</strain>
        <tissue evidence="1">Whole Body</tissue>
    </source>
</reference>
<comment type="caution">
    <text evidence="1">The sequence shown here is derived from an EMBL/GenBank/DDBJ whole genome shotgun (WGS) entry which is preliminary data.</text>
</comment>
<organism evidence="1 2">
    <name type="scientific">Aphis craccivora</name>
    <name type="common">Cowpea aphid</name>
    <dbReference type="NCBI Taxonomy" id="307492"/>
    <lineage>
        <taxon>Eukaryota</taxon>
        <taxon>Metazoa</taxon>
        <taxon>Ecdysozoa</taxon>
        <taxon>Arthropoda</taxon>
        <taxon>Hexapoda</taxon>
        <taxon>Insecta</taxon>
        <taxon>Pterygota</taxon>
        <taxon>Neoptera</taxon>
        <taxon>Paraneoptera</taxon>
        <taxon>Hemiptera</taxon>
        <taxon>Sternorrhyncha</taxon>
        <taxon>Aphidomorpha</taxon>
        <taxon>Aphidoidea</taxon>
        <taxon>Aphididae</taxon>
        <taxon>Aphidini</taxon>
        <taxon>Aphis</taxon>
        <taxon>Aphis</taxon>
    </lineage>
</organism>
<dbReference type="EMBL" id="VUJU01000704">
    <property type="protein sequence ID" value="KAF0768782.1"/>
    <property type="molecule type" value="Genomic_DNA"/>
</dbReference>
<dbReference type="Proteomes" id="UP000478052">
    <property type="component" value="Unassembled WGS sequence"/>
</dbReference>
<gene>
    <name evidence="1" type="ORF">FWK35_00008595</name>
</gene>
<feature type="non-terminal residue" evidence="1">
    <location>
        <position position="1"/>
    </location>
</feature>
<accession>A0A6G0ZDL5</accession>
<protein>
    <submittedName>
        <fullName evidence="1">Uncharacterized protein</fullName>
    </submittedName>
</protein>
<sequence>IVAVSILIPKWCSNPSQLSYDQGAYVKKFYKGIVLR</sequence>
<evidence type="ECO:0000313" key="2">
    <source>
        <dbReference type="Proteomes" id="UP000478052"/>
    </source>
</evidence>
<dbReference type="OrthoDB" id="6605850at2759"/>
<proteinExistence type="predicted"/>